<dbReference type="PANTHER" id="PTHR35007:SF2">
    <property type="entry name" value="PILUS ASSEMBLE PROTEIN"/>
    <property type="match status" value="1"/>
</dbReference>
<feature type="transmembrane region" description="Helical" evidence="6">
    <location>
        <begin position="99"/>
        <end position="118"/>
    </location>
</feature>
<keyword evidence="4 6" id="KW-1133">Transmembrane helix</keyword>
<keyword evidence="3 6" id="KW-0812">Transmembrane</keyword>
<evidence type="ECO:0000256" key="5">
    <source>
        <dbReference type="ARBA" id="ARBA00023136"/>
    </source>
</evidence>
<dbReference type="AlphaFoldDB" id="A0A1H9A226"/>
<evidence type="ECO:0000313" key="10">
    <source>
        <dbReference type="Proteomes" id="UP000198504"/>
    </source>
</evidence>
<name>A0A1H9A226_9ACTN</name>
<sequence length="304" mass="33672">MTSFSTWWPAVGATAALVMFLLGYRMMRGKPSEYLDAADLVLLKEERRREASGRLTALERLAGRFVPALRRRIGPTAVRYLQRQIDHAGRPVGVTVDGLLRRICWWLLILVPVLVLFVVRGVWLAIPLLPVCAVLLPLARITGTARRRRESIDRDLPDFLDILAVTVTAGITFRAAMVRVTDRFGGPLQEEVRLTLDQLAHGASVRVAFTNFDTRSGSSAVHSFVSAFLQAEELGAPLAETLNQIALDMRRDNAQRVRRKAQQTAPRVTLATSFIFVPATLVLMFVGFYVASGLDLGAMLKSFG</sequence>
<keyword evidence="2" id="KW-1003">Cell membrane</keyword>
<evidence type="ECO:0000256" key="3">
    <source>
        <dbReference type="ARBA" id="ARBA00022692"/>
    </source>
</evidence>
<evidence type="ECO:0000256" key="2">
    <source>
        <dbReference type="ARBA" id="ARBA00022475"/>
    </source>
</evidence>
<feature type="domain" description="Type II secretion system protein GspF" evidence="7">
    <location>
        <begin position="159"/>
        <end position="284"/>
    </location>
</feature>
<keyword evidence="10" id="KW-1185">Reference proteome</keyword>
<feature type="transmembrane region" description="Helical" evidence="6">
    <location>
        <begin position="268"/>
        <end position="291"/>
    </location>
</feature>
<organism evidence="9 10">
    <name type="scientific">Microlunatus flavus</name>
    <dbReference type="NCBI Taxonomy" id="1036181"/>
    <lineage>
        <taxon>Bacteria</taxon>
        <taxon>Bacillati</taxon>
        <taxon>Actinomycetota</taxon>
        <taxon>Actinomycetes</taxon>
        <taxon>Propionibacteriales</taxon>
        <taxon>Propionibacteriaceae</taxon>
        <taxon>Microlunatus</taxon>
    </lineage>
</organism>
<evidence type="ECO:0000259" key="7">
    <source>
        <dbReference type="Pfam" id="PF00482"/>
    </source>
</evidence>
<dbReference type="OrthoDB" id="3362351at2"/>
<evidence type="ECO:0000256" key="4">
    <source>
        <dbReference type="ARBA" id="ARBA00022989"/>
    </source>
</evidence>
<protein>
    <submittedName>
        <fullName evidence="9">Tight adherence protein C</fullName>
    </submittedName>
</protein>
<reference evidence="10" key="1">
    <citation type="submission" date="2016-10" db="EMBL/GenBank/DDBJ databases">
        <authorList>
            <person name="Varghese N."/>
            <person name="Submissions S."/>
        </authorList>
    </citation>
    <scope>NUCLEOTIDE SEQUENCE [LARGE SCALE GENOMIC DNA]</scope>
    <source>
        <strain evidence="10">CGMCC 4.6856</strain>
    </source>
</reference>
<dbReference type="Gene3D" id="1.20.81.30">
    <property type="entry name" value="Type II secretion system (T2SS), domain F"/>
    <property type="match status" value="1"/>
</dbReference>
<evidence type="ECO:0000313" key="9">
    <source>
        <dbReference type="EMBL" id="SEP70563.1"/>
    </source>
</evidence>
<dbReference type="PANTHER" id="PTHR35007">
    <property type="entry name" value="INTEGRAL MEMBRANE PROTEIN-RELATED"/>
    <property type="match status" value="1"/>
</dbReference>
<feature type="transmembrane region" description="Helical" evidence="6">
    <location>
        <begin position="6"/>
        <end position="24"/>
    </location>
</feature>
<comment type="subcellular location">
    <subcellularLocation>
        <location evidence="1">Cell membrane</location>
        <topology evidence="1">Multi-pass membrane protein</topology>
    </subcellularLocation>
</comment>
<proteinExistence type="predicted"/>
<dbReference type="STRING" id="1036181.SAMN05421756_101442"/>
<dbReference type="Proteomes" id="UP000198504">
    <property type="component" value="Unassembled WGS sequence"/>
</dbReference>
<dbReference type="Pfam" id="PF19359">
    <property type="entry name" value="DUF5936"/>
    <property type="match status" value="1"/>
</dbReference>
<dbReference type="InterPro" id="IPR042094">
    <property type="entry name" value="T2SS_GspF_sf"/>
</dbReference>
<evidence type="ECO:0000259" key="8">
    <source>
        <dbReference type="Pfam" id="PF19359"/>
    </source>
</evidence>
<dbReference type="GO" id="GO:0005886">
    <property type="term" value="C:plasma membrane"/>
    <property type="evidence" value="ECO:0007669"/>
    <property type="project" value="UniProtKB-SubCell"/>
</dbReference>
<dbReference type="RefSeq" id="WP_091177467.1">
    <property type="nucleotide sequence ID" value="NZ_FOFA01000001.1"/>
</dbReference>
<gene>
    <name evidence="9" type="ORF">SAMN05421756_101442</name>
</gene>
<keyword evidence="5 6" id="KW-0472">Membrane</keyword>
<dbReference type="InterPro" id="IPR045980">
    <property type="entry name" value="DUF5936"/>
</dbReference>
<dbReference type="InterPro" id="IPR018076">
    <property type="entry name" value="T2SS_GspF_dom"/>
</dbReference>
<dbReference type="Pfam" id="PF00482">
    <property type="entry name" value="T2SSF"/>
    <property type="match status" value="1"/>
</dbReference>
<feature type="domain" description="DUF5936" evidence="8">
    <location>
        <begin position="15"/>
        <end position="126"/>
    </location>
</feature>
<evidence type="ECO:0000256" key="6">
    <source>
        <dbReference type="SAM" id="Phobius"/>
    </source>
</evidence>
<evidence type="ECO:0000256" key="1">
    <source>
        <dbReference type="ARBA" id="ARBA00004651"/>
    </source>
</evidence>
<accession>A0A1H9A226</accession>
<dbReference type="EMBL" id="FOFA01000001">
    <property type="protein sequence ID" value="SEP70563.1"/>
    <property type="molecule type" value="Genomic_DNA"/>
</dbReference>